<evidence type="ECO:0000313" key="2">
    <source>
        <dbReference type="Proteomes" id="UP000034736"/>
    </source>
</evidence>
<dbReference type="AlphaFoldDB" id="A0A0G1H3R0"/>
<sequence length="126" mass="14168">MGKKRIKKAFLVCSVRNATPEQKTTSESYVKNLETKGYKVHWPPRDTNQQDDLIGLRICSDNRAAIKGADEVHIMWDPNSQGSLFDIGMAFAFEKKIVLANPDAIQPTQAKSFNNVLLTLDKGFKK</sequence>
<accession>A0A0G1H3R0</accession>
<dbReference type="Pfam" id="PF05014">
    <property type="entry name" value="Nuc_deoxyrib_tr"/>
    <property type="match status" value="1"/>
</dbReference>
<gene>
    <name evidence="1" type="ORF">UW30_C0008G0044</name>
</gene>
<organism evidence="1 2">
    <name type="scientific">Candidatus Giovannonibacteria bacterium GW2011_GWA2_44_13b</name>
    <dbReference type="NCBI Taxonomy" id="1618647"/>
    <lineage>
        <taxon>Bacteria</taxon>
        <taxon>Candidatus Giovannoniibacteriota</taxon>
    </lineage>
</organism>
<comment type="caution">
    <text evidence="1">The sequence shown here is derived from an EMBL/GenBank/DDBJ whole genome shotgun (WGS) entry which is preliminary data.</text>
</comment>
<dbReference type="EMBL" id="LCHU01000008">
    <property type="protein sequence ID" value="KKT41425.1"/>
    <property type="molecule type" value="Genomic_DNA"/>
</dbReference>
<reference evidence="1 2" key="1">
    <citation type="journal article" date="2015" name="Nature">
        <title>rRNA introns, odd ribosomes, and small enigmatic genomes across a large radiation of phyla.</title>
        <authorList>
            <person name="Brown C.T."/>
            <person name="Hug L.A."/>
            <person name="Thomas B.C."/>
            <person name="Sharon I."/>
            <person name="Castelle C.J."/>
            <person name="Singh A."/>
            <person name="Wilkins M.J."/>
            <person name="Williams K.H."/>
            <person name="Banfield J.F."/>
        </authorList>
    </citation>
    <scope>NUCLEOTIDE SEQUENCE [LARGE SCALE GENOMIC DNA]</scope>
</reference>
<dbReference type="InterPro" id="IPR007710">
    <property type="entry name" value="Nucleoside_deoxyribTrfase"/>
</dbReference>
<name>A0A0G1H3R0_9BACT</name>
<dbReference type="Proteomes" id="UP000034736">
    <property type="component" value="Unassembled WGS sequence"/>
</dbReference>
<dbReference type="Gene3D" id="3.40.50.450">
    <property type="match status" value="1"/>
</dbReference>
<dbReference type="SUPFAM" id="SSF52309">
    <property type="entry name" value="N-(deoxy)ribosyltransferase-like"/>
    <property type="match status" value="1"/>
</dbReference>
<evidence type="ECO:0000313" key="1">
    <source>
        <dbReference type="EMBL" id="KKT41425.1"/>
    </source>
</evidence>
<proteinExistence type="predicted"/>
<protein>
    <submittedName>
        <fullName evidence="1">Uncharacterized protein</fullName>
    </submittedName>
</protein>